<dbReference type="InterPro" id="IPR009551">
    <property type="entry name" value="Wntless"/>
</dbReference>
<evidence type="ECO:0000313" key="3">
    <source>
        <dbReference type="Proteomes" id="UP000054359"/>
    </source>
</evidence>
<accession>A0A087U0V8</accession>
<feature type="non-terminal residue" evidence="2">
    <location>
        <position position="123"/>
    </location>
</feature>
<dbReference type="AlphaFoldDB" id="A0A087U0V8"/>
<keyword evidence="3" id="KW-1185">Reference proteome</keyword>
<gene>
    <name evidence="2" type="ORF">X975_24140</name>
</gene>
<dbReference type="GO" id="GO:0006886">
    <property type="term" value="P:intracellular protein transport"/>
    <property type="evidence" value="ECO:0007669"/>
    <property type="project" value="TreeGrafter"/>
</dbReference>
<reference evidence="2 3" key="1">
    <citation type="submission" date="2013-11" db="EMBL/GenBank/DDBJ databases">
        <title>Genome sequencing of Stegodyphus mimosarum.</title>
        <authorList>
            <person name="Bechsgaard J."/>
        </authorList>
    </citation>
    <scope>NUCLEOTIDE SEQUENCE [LARGE SCALE GENOMIC DNA]</scope>
</reference>
<dbReference type="PANTHER" id="PTHR13449">
    <property type="entry name" value="INTEGRAL MEMBRANE PROTEIN GPR177"/>
    <property type="match status" value="1"/>
</dbReference>
<feature type="domain" description="Wntless GOLD" evidence="1">
    <location>
        <begin position="12"/>
        <end position="123"/>
    </location>
</feature>
<dbReference type="GO" id="GO:0017147">
    <property type="term" value="F:Wnt-protein binding"/>
    <property type="evidence" value="ECO:0007669"/>
    <property type="project" value="InterPro"/>
</dbReference>
<organism evidence="2 3">
    <name type="scientific">Stegodyphus mimosarum</name>
    <name type="common">African social velvet spider</name>
    <dbReference type="NCBI Taxonomy" id="407821"/>
    <lineage>
        <taxon>Eukaryota</taxon>
        <taxon>Metazoa</taxon>
        <taxon>Ecdysozoa</taxon>
        <taxon>Arthropoda</taxon>
        <taxon>Chelicerata</taxon>
        <taxon>Arachnida</taxon>
        <taxon>Araneae</taxon>
        <taxon>Araneomorphae</taxon>
        <taxon>Entelegynae</taxon>
        <taxon>Eresoidea</taxon>
        <taxon>Eresidae</taxon>
        <taxon>Stegodyphus</taxon>
    </lineage>
</organism>
<dbReference type="GO" id="GO:0061355">
    <property type="term" value="P:Wnt protein secretion"/>
    <property type="evidence" value="ECO:0007669"/>
    <property type="project" value="TreeGrafter"/>
</dbReference>
<evidence type="ECO:0000313" key="2">
    <source>
        <dbReference type="EMBL" id="KFM70997.1"/>
    </source>
</evidence>
<evidence type="ECO:0000259" key="1">
    <source>
        <dbReference type="Pfam" id="PF21883"/>
    </source>
</evidence>
<dbReference type="STRING" id="407821.A0A087U0V8"/>
<dbReference type="GO" id="GO:0016055">
    <property type="term" value="P:Wnt signaling pathway"/>
    <property type="evidence" value="ECO:0007669"/>
    <property type="project" value="InterPro"/>
</dbReference>
<dbReference type="PANTHER" id="PTHR13449:SF2">
    <property type="entry name" value="PROTEIN WNTLESS HOMOLOG"/>
    <property type="match status" value="1"/>
</dbReference>
<dbReference type="GO" id="GO:0031090">
    <property type="term" value="C:organelle membrane"/>
    <property type="evidence" value="ECO:0007669"/>
    <property type="project" value="TreeGrafter"/>
</dbReference>
<dbReference type="InterPro" id="IPR053936">
    <property type="entry name" value="WLS_GOLD"/>
</dbReference>
<proteinExistence type="predicted"/>
<dbReference type="GO" id="GO:0012505">
    <property type="term" value="C:endomembrane system"/>
    <property type="evidence" value="ECO:0007669"/>
    <property type="project" value="TreeGrafter"/>
</dbReference>
<protein>
    <submittedName>
        <fullName evidence="2">Protein wntless</fullName>
    </submittedName>
</protein>
<dbReference type="Pfam" id="PF21883">
    <property type="entry name" value="WLS_GOLD"/>
    <property type="match status" value="1"/>
</dbReference>
<dbReference type="OrthoDB" id="6417587at2759"/>
<sequence length="123" mass="14139">MDRPLGIDEFDDIWHIPRGNGKSINCKVIDSDLDSPKILNDPNITPNHLVFAFQAPLPKDGMILDYSRWMATLNAVLQLDIAFMRKNPMAQNPKLTFEVKLGYRNKWDPVDKWTLLANSTETR</sequence>
<name>A0A087U0V8_STEMI</name>
<dbReference type="EMBL" id="KK117624">
    <property type="protein sequence ID" value="KFM70997.1"/>
    <property type="molecule type" value="Genomic_DNA"/>
</dbReference>
<dbReference type="Proteomes" id="UP000054359">
    <property type="component" value="Unassembled WGS sequence"/>
</dbReference>